<evidence type="ECO:0000313" key="2">
    <source>
        <dbReference type="EMBL" id="UVC49349.1"/>
    </source>
</evidence>
<proteinExistence type="predicted"/>
<dbReference type="AlphaFoldDB" id="A0A976XI84"/>
<sequence>MDGSRALLIDLVKFLESVESRIMNRSVDLTDVLQITNIKHCFNTMDSMLKQCEKSVSTQDLNEIKDRINSAKETVELLESSADLKETGSIYGDLYLIDDKASKDEDYRSYGRHLKMTNEEFDKLIEDWAEDQDTSQKNTRKRETNKNESFQEQIKGEMAQLADTMKSKAMRYRDIIVKDNKALLKFTGEQEKQLDTVTHVAMESSKLVKSTNLSLIQLIIMAASMIGLTMLMMFIFIIT</sequence>
<evidence type="ECO:0000256" key="1">
    <source>
        <dbReference type="SAM" id="Phobius"/>
    </source>
</evidence>
<gene>
    <name evidence="2" type="ORF">MACK_003178</name>
</gene>
<keyword evidence="1" id="KW-0472">Membrane</keyword>
<keyword evidence="1" id="KW-0812">Transmembrane</keyword>
<name>A0A976XI84_THEOR</name>
<accession>A0A976XI84</accession>
<dbReference type="Proteomes" id="UP000244811">
    <property type="component" value="Chromosome 1"/>
</dbReference>
<keyword evidence="1" id="KW-1133">Transmembrane helix</keyword>
<dbReference type="EMBL" id="CP056069">
    <property type="protein sequence ID" value="UVC49349.1"/>
    <property type="molecule type" value="Genomic_DNA"/>
</dbReference>
<evidence type="ECO:0000313" key="3">
    <source>
        <dbReference type="Proteomes" id="UP000244811"/>
    </source>
</evidence>
<reference evidence="2" key="1">
    <citation type="submission" date="2022-07" db="EMBL/GenBank/DDBJ databases">
        <title>Evaluation of T. orientalis genome assembly methods using nanopore sequencing and analysis of variation between genomes.</title>
        <authorList>
            <person name="Yam J."/>
            <person name="Micallef M.L."/>
            <person name="Liu M."/>
            <person name="Djordjevic S.P."/>
            <person name="Bogema D.R."/>
            <person name="Jenkins C."/>
        </authorList>
    </citation>
    <scope>NUCLEOTIDE SEQUENCE</scope>
    <source>
        <strain evidence="2">Goon Nure</strain>
    </source>
</reference>
<protein>
    <submittedName>
        <fullName evidence="2">Uncharacterized protein</fullName>
    </submittedName>
</protein>
<organism evidence="2 3">
    <name type="scientific">Theileria orientalis</name>
    <dbReference type="NCBI Taxonomy" id="68886"/>
    <lineage>
        <taxon>Eukaryota</taxon>
        <taxon>Sar</taxon>
        <taxon>Alveolata</taxon>
        <taxon>Apicomplexa</taxon>
        <taxon>Aconoidasida</taxon>
        <taxon>Piroplasmida</taxon>
        <taxon>Theileriidae</taxon>
        <taxon>Theileria</taxon>
    </lineage>
</organism>
<feature type="transmembrane region" description="Helical" evidence="1">
    <location>
        <begin position="215"/>
        <end position="238"/>
    </location>
</feature>